<keyword evidence="2" id="KW-0472">Membrane</keyword>
<feature type="transmembrane region" description="Helical" evidence="2">
    <location>
        <begin position="326"/>
        <end position="345"/>
    </location>
</feature>
<feature type="transmembrane region" description="Helical" evidence="2">
    <location>
        <begin position="294"/>
        <end position="314"/>
    </location>
</feature>
<gene>
    <name evidence="3" type="ORF">HIR71_03225</name>
</gene>
<sequence length="361" mass="36278">MSITRAVPSSPSTAVRPAPPSTVMPTRPAGAGGTAPHDGDVAAPPRPRRLLRGAVVAFLALLRGALADAAPRHGYQRAMYATAVVLLGSGIVHVGVWAVDGGAWEGAVSWRKPILFGVSFGMFLLSAGWVQGVLARSPRWGWTTTALTAGGGAAEVALITAQRWRGVASHFNVLTPVDGVIFGLMGVTIVVFGVGVAALALWAALRLRRPAPTVIGVLVGLGLVLVGSAIGGDLLGRGLAYVEANEAVPSAVVIGLAGSGKLAHAVALHGIQVLGVLALLLGRSGLGPATRTRTMVVCAAGYTVLAGLVIGQAYAGRSMLELAGPMVFGLALATFAVLAPFAVVVGDAVRGERVGAGATGG</sequence>
<keyword evidence="4" id="KW-1185">Reference proteome</keyword>
<keyword evidence="2" id="KW-0812">Transmembrane</keyword>
<feature type="transmembrane region" description="Helical" evidence="2">
    <location>
        <begin position="141"/>
        <end position="161"/>
    </location>
</feature>
<feature type="compositionally biased region" description="Polar residues" evidence="1">
    <location>
        <begin position="1"/>
        <end position="13"/>
    </location>
</feature>
<reference evidence="3 4" key="1">
    <citation type="submission" date="2020-04" db="EMBL/GenBank/DDBJ databases">
        <title>Sequencing and Assembly of C. fimi.</title>
        <authorList>
            <person name="Ramsey A.R."/>
        </authorList>
    </citation>
    <scope>NUCLEOTIDE SEQUENCE [LARGE SCALE GENOMIC DNA]</scope>
    <source>
        <strain evidence="3 4">SB</strain>
    </source>
</reference>
<evidence type="ECO:0000313" key="3">
    <source>
        <dbReference type="EMBL" id="NMR19236.1"/>
    </source>
</evidence>
<feature type="transmembrane region" description="Helical" evidence="2">
    <location>
        <begin position="217"/>
        <end position="242"/>
    </location>
</feature>
<feature type="transmembrane region" description="Helical" evidence="2">
    <location>
        <begin position="78"/>
        <end position="99"/>
    </location>
</feature>
<name>A0A7Y0LWL7_CELFI</name>
<dbReference type="AlphaFoldDB" id="A0A7Y0LWL7"/>
<proteinExistence type="predicted"/>
<dbReference type="EMBL" id="JABCJJ010000003">
    <property type="protein sequence ID" value="NMR19236.1"/>
    <property type="molecule type" value="Genomic_DNA"/>
</dbReference>
<accession>A0A7Y0LWL7</accession>
<evidence type="ECO:0000256" key="2">
    <source>
        <dbReference type="SAM" id="Phobius"/>
    </source>
</evidence>
<protein>
    <submittedName>
        <fullName evidence="3">Uncharacterized protein</fullName>
    </submittedName>
</protein>
<feature type="region of interest" description="Disordered" evidence="1">
    <location>
        <begin position="1"/>
        <end position="44"/>
    </location>
</feature>
<feature type="transmembrane region" description="Helical" evidence="2">
    <location>
        <begin position="114"/>
        <end position="134"/>
    </location>
</feature>
<evidence type="ECO:0000313" key="4">
    <source>
        <dbReference type="Proteomes" id="UP000562124"/>
    </source>
</evidence>
<feature type="transmembrane region" description="Helical" evidence="2">
    <location>
        <begin position="262"/>
        <end position="282"/>
    </location>
</feature>
<dbReference type="RefSeq" id="WP_169323379.1">
    <property type="nucleotide sequence ID" value="NZ_JABCJJ010000003.1"/>
</dbReference>
<feature type="transmembrane region" description="Helical" evidence="2">
    <location>
        <begin position="181"/>
        <end position="205"/>
    </location>
</feature>
<organism evidence="3 4">
    <name type="scientific">Cellulomonas fimi</name>
    <dbReference type="NCBI Taxonomy" id="1708"/>
    <lineage>
        <taxon>Bacteria</taxon>
        <taxon>Bacillati</taxon>
        <taxon>Actinomycetota</taxon>
        <taxon>Actinomycetes</taxon>
        <taxon>Micrococcales</taxon>
        <taxon>Cellulomonadaceae</taxon>
        <taxon>Cellulomonas</taxon>
    </lineage>
</organism>
<comment type="caution">
    <text evidence="3">The sequence shown here is derived from an EMBL/GenBank/DDBJ whole genome shotgun (WGS) entry which is preliminary data.</text>
</comment>
<keyword evidence="2" id="KW-1133">Transmembrane helix</keyword>
<dbReference type="Proteomes" id="UP000562124">
    <property type="component" value="Unassembled WGS sequence"/>
</dbReference>
<evidence type="ECO:0000256" key="1">
    <source>
        <dbReference type="SAM" id="MobiDB-lite"/>
    </source>
</evidence>